<dbReference type="InterPro" id="IPR051209">
    <property type="entry name" value="FAD-bind_Monooxygenase_sf"/>
</dbReference>
<proteinExistence type="predicted"/>
<dbReference type="InterPro" id="IPR036188">
    <property type="entry name" value="FAD/NAD-bd_sf"/>
</dbReference>
<dbReference type="PANTHER" id="PTHR42877">
    <property type="entry name" value="L-ORNITHINE N(5)-MONOOXYGENASE-RELATED"/>
    <property type="match status" value="1"/>
</dbReference>
<dbReference type="PANTHER" id="PTHR42877:SF4">
    <property type="entry name" value="FAD_NAD(P)-BINDING DOMAIN-CONTAINING PROTEIN-RELATED"/>
    <property type="match status" value="1"/>
</dbReference>
<accession>A0A6N4V8H2</accession>
<evidence type="ECO:0000313" key="1">
    <source>
        <dbReference type="EMBL" id="BBX50037.1"/>
    </source>
</evidence>
<name>A0A6N4V8H2_9MYCO</name>
<gene>
    <name evidence="1" type="ORF">MPOR_10630</name>
</gene>
<dbReference type="KEGG" id="mpof:MPOR_10630"/>
<dbReference type="AlphaFoldDB" id="A0A6N4V8H2"/>
<dbReference type="RefSeq" id="WP_152515269.1">
    <property type="nucleotide sequence ID" value="NZ_AP022570.1"/>
</dbReference>
<dbReference type="Pfam" id="PF13738">
    <property type="entry name" value="Pyr_redox_3"/>
    <property type="match status" value="1"/>
</dbReference>
<sequence>MTSEHFDAVIVGAGFAGIGAAIQLKRMGYENFVILDREDDLGGTWHVNHYPGLAVDVPTTTYSYFFEPNPNWSRLFSTGAEIKQYAGDVADKYDVRRHMRFGTVVESARWDEEAALWRVALAGGETVSARFLFTATGFLSQPHMPDIPGITSFDGRVIHTTAWDDGYDPTGQRVGIIGTGATAVQLIPELAKKAADLTVYQRTPIWVVPKVDFRFSERAKRVFARFPLTQRAIRAVTDTIYELMVSVGVVHYKNTRGRFNIAAGDLAKMHRFATIRDKELRAKLTPDYDFGCKRPTFSNSYYRTFTKPHVHLQDSGIARIESDGIVAVDGTKTVIDTLVLATGFDLWEANFPAIEVIGRGGRNLGKWWRDTRFQAYQGVTMPQFPNYMSLASPYAFLGLNFFNTMEYQMRHMDRVFGELQRRGATTFEVTEEANTRYLDRMTELLGDSLFTTGDCASARSYYFNPSGEPTLLRPTSTRKAIQEASDFPLSDYRMS</sequence>
<protein>
    <submittedName>
        <fullName evidence="1">Pyridine nucleotide-disulfide oxidoreductase</fullName>
    </submittedName>
</protein>
<dbReference type="PRINTS" id="PR00411">
    <property type="entry name" value="PNDRDTASEI"/>
</dbReference>
<dbReference type="Gene3D" id="3.50.50.60">
    <property type="entry name" value="FAD/NAD(P)-binding domain"/>
    <property type="match status" value="2"/>
</dbReference>
<reference evidence="1 2" key="1">
    <citation type="journal article" date="2019" name="Emerg. Microbes Infect.">
        <title>Comprehensive subspecies identification of 175 nontuberculous mycobacteria species based on 7547 genomic profiles.</title>
        <authorList>
            <person name="Matsumoto Y."/>
            <person name="Kinjo T."/>
            <person name="Motooka D."/>
            <person name="Nabeya D."/>
            <person name="Jung N."/>
            <person name="Uechi K."/>
            <person name="Horii T."/>
            <person name="Iida T."/>
            <person name="Fujita J."/>
            <person name="Nakamura S."/>
        </authorList>
    </citation>
    <scope>NUCLEOTIDE SEQUENCE [LARGE SCALE GENOMIC DNA]</scope>
    <source>
        <strain evidence="1 2">JCM 12603</strain>
    </source>
</reference>
<keyword evidence="2" id="KW-1185">Reference proteome</keyword>
<organism evidence="1 2">
    <name type="scientific">Mycolicibacterium poriferae</name>
    <dbReference type="NCBI Taxonomy" id="39694"/>
    <lineage>
        <taxon>Bacteria</taxon>
        <taxon>Bacillati</taxon>
        <taxon>Actinomycetota</taxon>
        <taxon>Actinomycetes</taxon>
        <taxon>Mycobacteriales</taxon>
        <taxon>Mycobacteriaceae</taxon>
        <taxon>Mycolicibacterium</taxon>
    </lineage>
</organism>
<dbReference type="EMBL" id="AP022570">
    <property type="protein sequence ID" value="BBX50037.1"/>
    <property type="molecule type" value="Genomic_DNA"/>
</dbReference>
<dbReference type="SUPFAM" id="SSF51905">
    <property type="entry name" value="FAD/NAD(P)-binding domain"/>
    <property type="match status" value="2"/>
</dbReference>
<dbReference type="Proteomes" id="UP000466785">
    <property type="component" value="Chromosome"/>
</dbReference>
<evidence type="ECO:0000313" key="2">
    <source>
        <dbReference type="Proteomes" id="UP000466785"/>
    </source>
</evidence>